<feature type="region of interest" description="Disordered" evidence="1">
    <location>
        <begin position="187"/>
        <end position="226"/>
    </location>
</feature>
<keyword evidence="3" id="KW-1185">Reference proteome</keyword>
<accession>A0AAD9JLF9</accession>
<feature type="region of interest" description="Disordered" evidence="1">
    <location>
        <begin position="239"/>
        <end position="268"/>
    </location>
</feature>
<reference evidence="2" key="1">
    <citation type="journal article" date="2023" name="Mol. Biol. Evol.">
        <title>Third-Generation Sequencing Reveals the Adaptive Role of the Epigenome in Three Deep-Sea Polychaetes.</title>
        <authorList>
            <person name="Perez M."/>
            <person name="Aroh O."/>
            <person name="Sun Y."/>
            <person name="Lan Y."/>
            <person name="Juniper S.K."/>
            <person name="Young C.R."/>
            <person name="Angers B."/>
            <person name="Qian P.Y."/>
        </authorList>
    </citation>
    <scope>NUCLEOTIDE SEQUENCE</scope>
    <source>
        <strain evidence="2">P08H-3</strain>
    </source>
</reference>
<name>A0AAD9JLF9_9ANNE</name>
<dbReference type="EMBL" id="JAODUP010000262">
    <property type="protein sequence ID" value="KAK2154633.1"/>
    <property type="molecule type" value="Genomic_DNA"/>
</dbReference>
<evidence type="ECO:0000313" key="2">
    <source>
        <dbReference type="EMBL" id="KAK2154633.1"/>
    </source>
</evidence>
<dbReference type="AlphaFoldDB" id="A0AAD9JLF9"/>
<proteinExistence type="predicted"/>
<comment type="caution">
    <text evidence="2">The sequence shown here is derived from an EMBL/GenBank/DDBJ whole genome shotgun (WGS) entry which is preliminary data.</text>
</comment>
<evidence type="ECO:0000313" key="3">
    <source>
        <dbReference type="Proteomes" id="UP001208570"/>
    </source>
</evidence>
<feature type="compositionally biased region" description="Polar residues" evidence="1">
    <location>
        <begin position="55"/>
        <end position="82"/>
    </location>
</feature>
<feature type="region of interest" description="Disordered" evidence="1">
    <location>
        <begin position="338"/>
        <end position="456"/>
    </location>
</feature>
<protein>
    <submittedName>
        <fullName evidence="2">Uncharacterized protein</fullName>
    </submittedName>
</protein>
<feature type="compositionally biased region" description="Polar residues" evidence="1">
    <location>
        <begin position="438"/>
        <end position="452"/>
    </location>
</feature>
<feature type="compositionally biased region" description="Basic and acidic residues" evidence="1">
    <location>
        <begin position="412"/>
        <end position="434"/>
    </location>
</feature>
<dbReference type="Proteomes" id="UP001208570">
    <property type="component" value="Unassembled WGS sequence"/>
</dbReference>
<sequence>MAALVGCGQRSIIHSRKNDARSSRNEFQDFHRSFRAQQLYRASPRPPRRPQPSATSCRPTSSGREPFSSHPTATQLATPSQTMTLYTKESPLDRRTFASSVGKFCDAYSWRTLVEAKKHVHLAPDVSYRYTYGTTDWNRSSVNEEVELPSRKPSAQTIVDDLSGQPTSGWDVSKHLELLTKRAIEPRRSPVGLDGSRKKPSETAGRAANRLSTPRKLGGPPRTNANLYGKVRTSIELFRALPESGGSPRTTPKTKPGSDYGYHRDKSKRGKSVAMLDYLQDSGWSTLRRSQTAPISLEAGDRELSSADAYLQYVEQQRTGKPSRRPLPARKTFNDVMPTARMPKSSTPAASIRAPPVTPRSWDSDVRNVRSSSNTTAATSSARCAFGGTENRPEGGAASGSTVASRCRPHRKDAAGSESLREKGWSAHSEKSLDDVITNENETGDGSRSAVSASRREMLTVDLRSAVGDATGEV</sequence>
<gene>
    <name evidence="2" type="ORF">LSH36_262g01006</name>
</gene>
<feature type="compositionally biased region" description="Low complexity" evidence="1">
    <location>
        <begin position="371"/>
        <end position="382"/>
    </location>
</feature>
<feature type="region of interest" description="Disordered" evidence="1">
    <location>
        <begin position="35"/>
        <end position="82"/>
    </location>
</feature>
<evidence type="ECO:0000256" key="1">
    <source>
        <dbReference type="SAM" id="MobiDB-lite"/>
    </source>
</evidence>
<organism evidence="2 3">
    <name type="scientific">Paralvinella palmiformis</name>
    <dbReference type="NCBI Taxonomy" id="53620"/>
    <lineage>
        <taxon>Eukaryota</taxon>
        <taxon>Metazoa</taxon>
        <taxon>Spiralia</taxon>
        <taxon>Lophotrochozoa</taxon>
        <taxon>Annelida</taxon>
        <taxon>Polychaeta</taxon>
        <taxon>Sedentaria</taxon>
        <taxon>Canalipalpata</taxon>
        <taxon>Terebellida</taxon>
        <taxon>Terebelliformia</taxon>
        <taxon>Alvinellidae</taxon>
        <taxon>Paralvinella</taxon>
    </lineage>
</organism>